<dbReference type="InterPro" id="IPR010905">
    <property type="entry name" value="Glyco_hydro_88"/>
</dbReference>
<dbReference type="AlphaFoldDB" id="A0A9P6C399"/>
<gene>
    <name evidence="2" type="ORF">P691DRAFT_758691</name>
</gene>
<dbReference type="EMBL" id="MU151118">
    <property type="protein sequence ID" value="KAF9449857.1"/>
    <property type="molecule type" value="Genomic_DNA"/>
</dbReference>
<name>A0A9P6C399_9AGAR</name>
<dbReference type="OrthoDB" id="540611at2759"/>
<dbReference type="GO" id="GO:0005975">
    <property type="term" value="P:carbohydrate metabolic process"/>
    <property type="evidence" value="ECO:0007669"/>
    <property type="project" value="InterPro"/>
</dbReference>
<comment type="caution">
    <text evidence="2">The sequence shown here is derived from an EMBL/GenBank/DDBJ whole genome shotgun (WGS) entry which is preliminary data.</text>
</comment>
<dbReference type="InterPro" id="IPR012341">
    <property type="entry name" value="6hp_glycosidase-like_sf"/>
</dbReference>
<organism evidence="2 3">
    <name type="scientific">Macrolepiota fuliginosa MF-IS2</name>
    <dbReference type="NCBI Taxonomy" id="1400762"/>
    <lineage>
        <taxon>Eukaryota</taxon>
        <taxon>Fungi</taxon>
        <taxon>Dikarya</taxon>
        <taxon>Basidiomycota</taxon>
        <taxon>Agaricomycotina</taxon>
        <taxon>Agaricomycetes</taxon>
        <taxon>Agaricomycetidae</taxon>
        <taxon>Agaricales</taxon>
        <taxon>Agaricineae</taxon>
        <taxon>Agaricaceae</taxon>
        <taxon>Macrolepiota</taxon>
    </lineage>
</organism>
<evidence type="ECO:0000256" key="1">
    <source>
        <dbReference type="ARBA" id="ARBA00022801"/>
    </source>
</evidence>
<accession>A0A9P6C399</accession>
<evidence type="ECO:0000313" key="2">
    <source>
        <dbReference type="EMBL" id="KAF9449857.1"/>
    </source>
</evidence>
<dbReference type="Proteomes" id="UP000807342">
    <property type="component" value="Unassembled WGS sequence"/>
</dbReference>
<feature type="non-terminal residue" evidence="2">
    <location>
        <position position="1"/>
    </location>
</feature>
<reference evidence="2" key="1">
    <citation type="submission" date="2020-11" db="EMBL/GenBank/DDBJ databases">
        <authorList>
            <consortium name="DOE Joint Genome Institute"/>
            <person name="Ahrendt S."/>
            <person name="Riley R."/>
            <person name="Andreopoulos W."/>
            <person name="Labutti K."/>
            <person name="Pangilinan J."/>
            <person name="Ruiz-Duenas F.J."/>
            <person name="Barrasa J.M."/>
            <person name="Sanchez-Garcia M."/>
            <person name="Camarero S."/>
            <person name="Miyauchi S."/>
            <person name="Serrano A."/>
            <person name="Linde D."/>
            <person name="Babiker R."/>
            <person name="Drula E."/>
            <person name="Ayuso-Fernandez I."/>
            <person name="Pacheco R."/>
            <person name="Padilla G."/>
            <person name="Ferreira P."/>
            <person name="Barriuso J."/>
            <person name="Kellner H."/>
            <person name="Castanera R."/>
            <person name="Alfaro M."/>
            <person name="Ramirez L."/>
            <person name="Pisabarro A.G."/>
            <person name="Kuo A."/>
            <person name="Tritt A."/>
            <person name="Lipzen A."/>
            <person name="He G."/>
            <person name="Yan M."/>
            <person name="Ng V."/>
            <person name="Cullen D."/>
            <person name="Martin F."/>
            <person name="Rosso M.-N."/>
            <person name="Henrissat B."/>
            <person name="Hibbett D."/>
            <person name="Martinez A.T."/>
            <person name="Grigoriev I.V."/>
        </authorList>
    </citation>
    <scope>NUCLEOTIDE SEQUENCE</scope>
    <source>
        <strain evidence="2">MF-IS2</strain>
    </source>
</reference>
<proteinExistence type="predicted"/>
<protein>
    <submittedName>
        <fullName evidence="2">Glycoside hydrolase family 105 protein</fullName>
    </submittedName>
</protein>
<dbReference type="Pfam" id="PF07470">
    <property type="entry name" value="Glyco_hydro_88"/>
    <property type="match status" value="1"/>
</dbReference>
<evidence type="ECO:0000313" key="3">
    <source>
        <dbReference type="Proteomes" id="UP000807342"/>
    </source>
</evidence>
<keyword evidence="1 2" id="KW-0378">Hydrolase</keyword>
<keyword evidence="3" id="KW-1185">Reference proteome</keyword>
<sequence length="65" mass="7464">TYEGYSVADFVLDPLRTGPSFLYLLETTGQTKYKIAADIFRGQLNSHPRTAQGRFWHKLKYPNQG</sequence>
<dbReference type="Gene3D" id="1.50.10.10">
    <property type="match status" value="1"/>
</dbReference>
<dbReference type="GO" id="GO:0016787">
    <property type="term" value="F:hydrolase activity"/>
    <property type="evidence" value="ECO:0007669"/>
    <property type="project" value="UniProtKB-KW"/>
</dbReference>